<proteinExistence type="inferred from homology"/>
<dbReference type="Gene3D" id="1.10.150.290">
    <property type="entry name" value="S-adenosyl-L-methionine-dependent methyltransferases"/>
    <property type="match status" value="1"/>
</dbReference>
<keyword evidence="4 5" id="KW-0949">S-adenosyl-L-methionine</keyword>
<dbReference type="HAMAP" id="MF_00560">
    <property type="entry name" value="Tran_acon_Me_trans"/>
    <property type="match status" value="1"/>
</dbReference>
<evidence type="ECO:0000256" key="2">
    <source>
        <dbReference type="ARBA" id="ARBA00022603"/>
    </source>
</evidence>
<name>A0ABY2RM84_9NOCA</name>
<dbReference type="InterPro" id="IPR023149">
    <property type="entry name" value="Trans_acon_MeTrfase_C"/>
</dbReference>
<dbReference type="GO" id="GO:0008168">
    <property type="term" value="F:methyltransferase activity"/>
    <property type="evidence" value="ECO:0007669"/>
    <property type="project" value="UniProtKB-KW"/>
</dbReference>
<dbReference type="CDD" id="cd02440">
    <property type="entry name" value="AdoMet_MTases"/>
    <property type="match status" value="1"/>
</dbReference>
<feature type="compositionally biased region" description="Polar residues" evidence="6">
    <location>
        <begin position="57"/>
        <end position="67"/>
    </location>
</feature>
<evidence type="ECO:0000313" key="8">
    <source>
        <dbReference type="EMBL" id="TJZ79410.1"/>
    </source>
</evidence>
<dbReference type="PANTHER" id="PTHR43861:SF1">
    <property type="entry name" value="TRANS-ACONITATE 2-METHYLTRANSFERASE"/>
    <property type="match status" value="1"/>
</dbReference>
<dbReference type="EC" id="2.1.1.144" evidence="5"/>
<evidence type="ECO:0000313" key="9">
    <source>
        <dbReference type="Proteomes" id="UP000305109"/>
    </source>
</evidence>
<feature type="compositionally biased region" description="Basic residues" evidence="6">
    <location>
        <begin position="1"/>
        <end position="10"/>
    </location>
</feature>
<gene>
    <name evidence="5" type="primary">tam</name>
    <name evidence="8" type="ORF">FCG67_07180</name>
</gene>
<comment type="similarity">
    <text evidence="5">Belongs to the methyltransferase superfamily. Tam family.</text>
</comment>
<feature type="region of interest" description="Disordered" evidence="6">
    <location>
        <begin position="1"/>
        <end position="85"/>
    </location>
</feature>
<keyword evidence="3 5" id="KW-0808">Transferase</keyword>
<dbReference type="SUPFAM" id="SSF53335">
    <property type="entry name" value="S-adenosyl-L-methionine-dependent methyltransferases"/>
    <property type="match status" value="1"/>
</dbReference>
<dbReference type="Pfam" id="PF13649">
    <property type="entry name" value="Methyltransf_25"/>
    <property type="match status" value="1"/>
</dbReference>
<evidence type="ECO:0000256" key="3">
    <source>
        <dbReference type="ARBA" id="ARBA00022679"/>
    </source>
</evidence>
<dbReference type="InterPro" id="IPR023506">
    <property type="entry name" value="Trans-aconitate_MeTrfase"/>
</dbReference>
<comment type="caution">
    <text evidence="8">The sequence shown here is derived from an EMBL/GenBank/DDBJ whole genome shotgun (WGS) entry which is preliminary data.</text>
</comment>
<dbReference type="Proteomes" id="UP000305109">
    <property type="component" value="Unassembled WGS sequence"/>
</dbReference>
<keyword evidence="1 5" id="KW-0963">Cytoplasm</keyword>
<dbReference type="PANTHER" id="PTHR43861">
    <property type="entry name" value="TRANS-ACONITATE 2-METHYLTRANSFERASE-RELATED"/>
    <property type="match status" value="1"/>
</dbReference>
<accession>A0ABY2RM84</accession>
<evidence type="ECO:0000256" key="5">
    <source>
        <dbReference type="HAMAP-Rule" id="MF_00560"/>
    </source>
</evidence>
<dbReference type="Gene3D" id="3.40.50.150">
    <property type="entry name" value="Vaccinia Virus protein VP39"/>
    <property type="match status" value="1"/>
</dbReference>
<dbReference type="InterPro" id="IPR041698">
    <property type="entry name" value="Methyltransf_25"/>
</dbReference>
<keyword evidence="2 5" id="KW-0489">Methyltransferase</keyword>
<protein>
    <recommendedName>
        <fullName evidence="5">Trans-aconitate 2-methyltransferase</fullName>
        <ecNumber evidence="5">2.1.1.144</ecNumber>
    </recommendedName>
</protein>
<feature type="domain" description="Methyltransferase" evidence="7">
    <location>
        <begin position="118"/>
        <end position="208"/>
    </location>
</feature>
<comment type="subcellular location">
    <subcellularLocation>
        <location evidence="5">Cytoplasm</location>
    </subcellularLocation>
</comment>
<evidence type="ECO:0000256" key="4">
    <source>
        <dbReference type="ARBA" id="ARBA00022691"/>
    </source>
</evidence>
<dbReference type="InterPro" id="IPR029063">
    <property type="entry name" value="SAM-dependent_MTases_sf"/>
</dbReference>
<evidence type="ECO:0000256" key="6">
    <source>
        <dbReference type="SAM" id="MobiDB-lite"/>
    </source>
</evidence>
<evidence type="ECO:0000259" key="7">
    <source>
        <dbReference type="Pfam" id="PF13649"/>
    </source>
</evidence>
<comment type="function">
    <text evidence="5">Catalyzes the S-adenosylmethionine monomethyl esterification of trans-aconitate.</text>
</comment>
<comment type="catalytic activity">
    <reaction evidence="5">
        <text>trans-aconitate + S-adenosyl-L-methionine = (E)-3-(methoxycarbonyl)pent-2-enedioate + S-adenosyl-L-homocysteine</text>
        <dbReference type="Rhea" id="RHEA:14969"/>
        <dbReference type="ChEBI" id="CHEBI:15708"/>
        <dbReference type="ChEBI" id="CHEBI:57470"/>
        <dbReference type="ChEBI" id="CHEBI:57856"/>
        <dbReference type="ChEBI" id="CHEBI:59789"/>
        <dbReference type="EC" id="2.1.1.144"/>
    </reaction>
</comment>
<evidence type="ECO:0000256" key="1">
    <source>
        <dbReference type="ARBA" id="ARBA00022490"/>
    </source>
</evidence>
<feature type="compositionally biased region" description="Low complexity" evidence="6">
    <location>
        <begin position="11"/>
        <end position="34"/>
    </location>
</feature>
<dbReference type="EMBL" id="SUMD01000003">
    <property type="protein sequence ID" value="TJZ79410.1"/>
    <property type="molecule type" value="Genomic_DNA"/>
</dbReference>
<reference evidence="8 9" key="1">
    <citation type="submission" date="2019-04" db="EMBL/GenBank/DDBJ databases">
        <title>Rhodococcus oryzae sp. nov., a novel actinomycete isolated from rhizosphere soil of rice (Oryza sativa L.).</title>
        <authorList>
            <person name="Li C."/>
        </authorList>
    </citation>
    <scope>NUCLEOTIDE SEQUENCE [LARGE SCALE GENOMIC DNA]</scope>
    <source>
        <strain evidence="8 9">NEAU-CX67</strain>
    </source>
</reference>
<organism evidence="8 9">
    <name type="scientific">Rhodococcus oryzae</name>
    <dbReference type="NCBI Taxonomy" id="2571143"/>
    <lineage>
        <taxon>Bacteria</taxon>
        <taxon>Bacillati</taxon>
        <taxon>Actinomycetota</taxon>
        <taxon>Actinomycetes</taxon>
        <taxon>Mycobacteriales</taxon>
        <taxon>Nocardiaceae</taxon>
        <taxon>Rhodococcus</taxon>
    </lineage>
</organism>
<sequence>MRPRTRRRPGTRSSRASSRARTGSGTSTPSRCTTDPSWPRLGTTRSISRCRARRAGSQRTGRTTSISVGRPDPDRGTSPRSAGAVQWDPAQYSLFGAERRRPFFDLVGQVGAVDPRRVVDLGCGPGTLTTTLAERWPGATVLGIDSSPEMIAEAIGAHRQGRVEFALGGAEDFSAAGVDVLVSNALLQWVPSHRELLARWAAELDPGGWLAFQVPANFGSPSHRLMRELAESPRWRDRLGGVLRHDGPVAEPAEYLELLLGAGLRVAAWRTEYQHLLPGPDPVLEWVRGTGLRPVLDRLSAAETADFEAEYGARLRQAYPRGPFGTVFPFLRTFVVAEKPGA</sequence>
<dbReference type="GO" id="GO:0032259">
    <property type="term" value="P:methylation"/>
    <property type="evidence" value="ECO:0007669"/>
    <property type="project" value="UniProtKB-KW"/>
</dbReference>
<keyword evidence="9" id="KW-1185">Reference proteome</keyword>